<dbReference type="Gene3D" id="2.130.10.10">
    <property type="entry name" value="YVTN repeat-like/Quinoprotein amine dehydrogenase"/>
    <property type="match status" value="1"/>
</dbReference>
<sequence length="400" mass="44569">MYYSKLQIAELKGHADRVWSVSWSSTGNVLASCGGDKTVRLWVPTSDENPSEWICTHTLEGAHKRTIRNISWSPSGSQLATASFDALIGIWERDDGGDYECVATLEGHENETKSVAWASSGSLLATCGRDKSVWIWEATADNDFECISVLQEHTQDVKMVIWHPNNEILASASYDDTIKLWREDDDDWYCSDTLEGHESTVWAIDFDKAGDYLASASDDKTIKFWKSVQNENQEGTDSHRSHSKWKCVHTLSGHHTRCVYSLSWSKVHGRIASGSGDNVIRVFEHQGKSLPDDTNPSDFSLVASVPSAHGVADVNCVQWHPTEKHSDWLASAGDDGIGKVHGSLARAGKVKSQTPKVEKQEKKKKKAGRAKKRILYNRRFVNVTSIGKRRMNPAPTSDRP</sequence>
<dbReference type="InterPro" id="IPR015943">
    <property type="entry name" value="WD40/YVTN_repeat-like_dom_sf"/>
</dbReference>
<keyword evidence="3" id="KW-0689">Ribosomal protein</keyword>
<keyword evidence="9" id="KW-1185">Reference proteome</keyword>
<dbReference type="GO" id="GO:0016226">
    <property type="term" value="P:iron-sulfur cluster assembly"/>
    <property type="evidence" value="ECO:0007669"/>
    <property type="project" value="UniProtKB-UniRule"/>
</dbReference>
<evidence type="ECO:0000313" key="9">
    <source>
        <dbReference type="Proteomes" id="UP001153678"/>
    </source>
</evidence>
<dbReference type="GO" id="GO:0097361">
    <property type="term" value="C:cytosolic [4Fe-4S] assembly targeting complex"/>
    <property type="evidence" value="ECO:0007669"/>
    <property type="project" value="InterPro"/>
</dbReference>
<dbReference type="FunFam" id="2.130.10.10:FF:000136">
    <property type="entry name" value="Probable cytosolic iron-sulfur protein assembly protein CIAO1"/>
    <property type="match status" value="1"/>
</dbReference>
<organism evidence="8 9">
    <name type="scientific">Funneliformis geosporum</name>
    <dbReference type="NCBI Taxonomy" id="1117311"/>
    <lineage>
        <taxon>Eukaryota</taxon>
        <taxon>Fungi</taxon>
        <taxon>Fungi incertae sedis</taxon>
        <taxon>Mucoromycota</taxon>
        <taxon>Glomeromycotina</taxon>
        <taxon>Glomeromycetes</taxon>
        <taxon>Glomerales</taxon>
        <taxon>Glomeraceae</taxon>
        <taxon>Funneliformis</taxon>
    </lineage>
</organism>
<dbReference type="SUPFAM" id="SSF50978">
    <property type="entry name" value="WD40 repeat-like"/>
    <property type="match status" value="1"/>
</dbReference>
<keyword evidence="4" id="KW-0687">Ribonucleoprotein</keyword>
<dbReference type="GO" id="GO:0003735">
    <property type="term" value="F:structural constituent of ribosome"/>
    <property type="evidence" value="ECO:0007669"/>
    <property type="project" value="InterPro"/>
</dbReference>
<dbReference type="AlphaFoldDB" id="A0A9W4SN28"/>
<dbReference type="GO" id="GO:0006412">
    <property type="term" value="P:translation"/>
    <property type="evidence" value="ECO:0007669"/>
    <property type="project" value="InterPro"/>
</dbReference>
<dbReference type="InterPro" id="IPR028608">
    <property type="entry name" value="CIAO1/Cia1"/>
</dbReference>
<dbReference type="Pfam" id="PF04758">
    <property type="entry name" value="Ribosomal_S30"/>
    <property type="match status" value="1"/>
</dbReference>
<keyword evidence="2" id="KW-0677">Repeat</keyword>
<protein>
    <recommendedName>
        <fullName evidence="5">Probable cytosolic iron-sulfur protein assembly protein 1</fullName>
    </recommendedName>
</protein>
<feature type="region of interest" description="Disordered" evidence="7">
    <location>
        <begin position="346"/>
        <end position="373"/>
    </location>
</feature>
<dbReference type="EMBL" id="CAMKVN010001006">
    <property type="protein sequence ID" value="CAI2172999.1"/>
    <property type="molecule type" value="Genomic_DNA"/>
</dbReference>
<keyword evidence="1 6" id="KW-0853">WD repeat</keyword>
<feature type="repeat" description="WD" evidence="6">
    <location>
        <begin position="194"/>
        <end position="226"/>
    </location>
</feature>
<comment type="function">
    <text evidence="5">Essential component of the cytosolic iron-sulfur (Fe/S) protein assembly machinery. Required for the maturation of extramitochondrial Fe/S proteins.</text>
</comment>
<evidence type="ECO:0000256" key="3">
    <source>
        <dbReference type="ARBA" id="ARBA00022980"/>
    </source>
</evidence>
<proteinExistence type="inferred from homology"/>
<evidence type="ECO:0000256" key="2">
    <source>
        <dbReference type="ARBA" id="ARBA00022737"/>
    </source>
</evidence>
<dbReference type="PROSITE" id="PS50082">
    <property type="entry name" value="WD_REPEATS_2"/>
    <property type="match status" value="5"/>
</dbReference>
<dbReference type="GO" id="GO:1990904">
    <property type="term" value="C:ribonucleoprotein complex"/>
    <property type="evidence" value="ECO:0007669"/>
    <property type="project" value="UniProtKB-KW"/>
</dbReference>
<evidence type="ECO:0000256" key="6">
    <source>
        <dbReference type="PROSITE-ProRule" id="PRU00221"/>
    </source>
</evidence>
<evidence type="ECO:0000256" key="1">
    <source>
        <dbReference type="ARBA" id="ARBA00022574"/>
    </source>
</evidence>
<dbReference type="CDD" id="cd00200">
    <property type="entry name" value="WD40"/>
    <property type="match status" value="1"/>
</dbReference>
<evidence type="ECO:0000313" key="8">
    <source>
        <dbReference type="EMBL" id="CAI2172999.1"/>
    </source>
</evidence>
<feature type="repeat" description="WD" evidence="6">
    <location>
        <begin position="105"/>
        <end position="137"/>
    </location>
</feature>
<dbReference type="PROSITE" id="PS51257">
    <property type="entry name" value="PROKAR_LIPOPROTEIN"/>
    <property type="match status" value="1"/>
</dbReference>
<dbReference type="InterPro" id="IPR001680">
    <property type="entry name" value="WD40_rpt"/>
</dbReference>
<feature type="repeat" description="WD" evidence="6">
    <location>
        <begin position="150"/>
        <end position="181"/>
    </location>
</feature>
<evidence type="ECO:0000256" key="4">
    <source>
        <dbReference type="ARBA" id="ARBA00023274"/>
    </source>
</evidence>
<dbReference type="Proteomes" id="UP001153678">
    <property type="component" value="Unassembled WGS sequence"/>
</dbReference>
<comment type="similarity">
    <text evidence="5">Belongs to the WD repeat CIA1 family.</text>
</comment>
<feature type="compositionally biased region" description="Basic residues" evidence="7">
    <location>
        <begin position="362"/>
        <end position="373"/>
    </location>
</feature>
<evidence type="ECO:0000256" key="5">
    <source>
        <dbReference type="HAMAP-Rule" id="MF_03037"/>
    </source>
</evidence>
<feature type="repeat" description="WD" evidence="6">
    <location>
        <begin position="11"/>
        <end position="42"/>
    </location>
</feature>
<comment type="caution">
    <text evidence="8">The sequence shown here is derived from an EMBL/GenBank/DDBJ whole genome shotgun (WGS) entry which is preliminary data.</text>
</comment>
<dbReference type="SMART" id="SM00320">
    <property type="entry name" value="WD40"/>
    <property type="match status" value="7"/>
</dbReference>
<dbReference type="InterPro" id="IPR006846">
    <property type="entry name" value="Ribosomal_eS30"/>
</dbReference>
<name>A0A9W4SN28_9GLOM</name>
<evidence type="ECO:0000256" key="7">
    <source>
        <dbReference type="SAM" id="MobiDB-lite"/>
    </source>
</evidence>
<feature type="repeat" description="WD" evidence="6">
    <location>
        <begin position="60"/>
        <end position="92"/>
    </location>
</feature>
<accession>A0A9W4SN28</accession>
<dbReference type="OrthoDB" id="284782at2759"/>
<dbReference type="PANTHER" id="PTHR19920:SF0">
    <property type="entry name" value="CYTOSOLIC IRON-SULFUR PROTEIN ASSEMBLY PROTEIN CIAO1-RELATED"/>
    <property type="match status" value="1"/>
</dbReference>
<dbReference type="GO" id="GO:0005840">
    <property type="term" value="C:ribosome"/>
    <property type="evidence" value="ECO:0007669"/>
    <property type="project" value="UniProtKB-KW"/>
</dbReference>
<dbReference type="HAMAP" id="MF_03037">
    <property type="entry name" value="ciao1"/>
    <property type="match status" value="1"/>
</dbReference>
<dbReference type="InterPro" id="IPR036322">
    <property type="entry name" value="WD40_repeat_dom_sf"/>
</dbReference>
<dbReference type="PANTHER" id="PTHR19920">
    <property type="entry name" value="WD40 PROTEIN CIAO1"/>
    <property type="match status" value="1"/>
</dbReference>
<dbReference type="PROSITE" id="PS50294">
    <property type="entry name" value="WD_REPEATS_REGION"/>
    <property type="match status" value="5"/>
</dbReference>
<reference evidence="8" key="1">
    <citation type="submission" date="2022-08" db="EMBL/GenBank/DDBJ databases">
        <authorList>
            <person name="Kallberg Y."/>
            <person name="Tangrot J."/>
            <person name="Rosling A."/>
        </authorList>
    </citation>
    <scope>NUCLEOTIDE SEQUENCE</scope>
    <source>
        <strain evidence="8">Wild A</strain>
    </source>
</reference>
<dbReference type="Pfam" id="PF00400">
    <property type="entry name" value="WD40"/>
    <property type="match status" value="7"/>
</dbReference>
<gene>
    <name evidence="5" type="primary">CIA1</name>
    <name evidence="8" type="ORF">FWILDA_LOCUS5863</name>
</gene>